<gene>
    <name evidence="2" type="ORF">E5676_scaffold506G00630</name>
    <name evidence="1" type="ORF">E6C27_scaffold270G002700</name>
</gene>
<protein>
    <submittedName>
        <fullName evidence="2">Uncharacterized protein</fullName>
    </submittedName>
</protein>
<organism evidence="2 4">
    <name type="scientific">Cucumis melo var. makuwa</name>
    <name type="common">Oriental melon</name>
    <dbReference type="NCBI Taxonomy" id="1194695"/>
    <lineage>
        <taxon>Eukaryota</taxon>
        <taxon>Viridiplantae</taxon>
        <taxon>Streptophyta</taxon>
        <taxon>Embryophyta</taxon>
        <taxon>Tracheophyta</taxon>
        <taxon>Spermatophyta</taxon>
        <taxon>Magnoliopsida</taxon>
        <taxon>eudicotyledons</taxon>
        <taxon>Gunneridae</taxon>
        <taxon>Pentapetalae</taxon>
        <taxon>rosids</taxon>
        <taxon>fabids</taxon>
        <taxon>Cucurbitales</taxon>
        <taxon>Cucurbitaceae</taxon>
        <taxon>Benincaseae</taxon>
        <taxon>Cucumis</taxon>
    </lineage>
</organism>
<evidence type="ECO:0000313" key="2">
    <source>
        <dbReference type="EMBL" id="TYJ97010.1"/>
    </source>
</evidence>
<dbReference type="EMBL" id="SSTD01019069">
    <property type="protein sequence ID" value="TYJ97010.1"/>
    <property type="molecule type" value="Genomic_DNA"/>
</dbReference>
<dbReference type="Proteomes" id="UP000321393">
    <property type="component" value="Unassembled WGS sequence"/>
</dbReference>
<dbReference type="AlphaFoldDB" id="A0A5D3BAZ4"/>
<proteinExistence type="predicted"/>
<evidence type="ECO:0000313" key="1">
    <source>
        <dbReference type="EMBL" id="KAA0038384.1"/>
    </source>
</evidence>
<sequence length="96" mass="11610">MNKWFEGRKSKKKVHHLLLAIVVNTCEPPFAPCRPSLMCFSPCHRRSPLPFHRRHHLPLASKRRDKNGWQGRSLLWMPRVRRLTWQSRKKYLCPRE</sequence>
<evidence type="ECO:0000313" key="4">
    <source>
        <dbReference type="Proteomes" id="UP000321947"/>
    </source>
</evidence>
<dbReference type="Proteomes" id="UP000321947">
    <property type="component" value="Unassembled WGS sequence"/>
</dbReference>
<accession>A0A5D3BAZ4</accession>
<name>A0A5D3BAZ4_CUCMM</name>
<dbReference type="EMBL" id="SSTE01018746">
    <property type="protein sequence ID" value="KAA0038384.1"/>
    <property type="molecule type" value="Genomic_DNA"/>
</dbReference>
<reference evidence="3 4" key="1">
    <citation type="submission" date="2019-08" db="EMBL/GenBank/DDBJ databases">
        <title>Draft genome sequences of two oriental melons (Cucumis melo L. var makuwa).</title>
        <authorList>
            <person name="Kwon S.-Y."/>
        </authorList>
    </citation>
    <scope>NUCLEOTIDE SEQUENCE [LARGE SCALE GENOMIC DNA]</scope>
    <source>
        <strain evidence="4">cv. Chang Bougi</strain>
        <strain evidence="3">cv. SW 3</strain>
        <tissue evidence="2">Leaf</tissue>
    </source>
</reference>
<comment type="caution">
    <text evidence="2">The sequence shown here is derived from an EMBL/GenBank/DDBJ whole genome shotgun (WGS) entry which is preliminary data.</text>
</comment>
<evidence type="ECO:0000313" key="3">
    <source>
        <dbReference type="Proteomes" id="UP000321393"/>
    </source>
</evidence>